<feature type="transmembrane region" description="Helical" evidence="10">
    <location>
        <begin position="274"/>
        <end position="297"/>
    </location>
</feature>
<dbReference type="GO" id="GO:0006811">
    <property type="term" value="P:monoatomic ion transport"/>
    <property type="evidence" value="ECO:0007669"/>
    <property type="project" value="UniProtKB-KW"/>
</dbReference>
<feature type="transmembrane region" description="Helical" evidence="10">
    <location>
        <begin position="392"/>
        <end position="412"/>
    </location>
</feature>
<feature type="transmembrane region" description="Helical" evidence="10">
    <location>
        <begin position="418"/>
        <end position="438"/>
    </location>
</feature>
<keyword evidence="6 10" id="KW-1133">Transmembrane helix</keyword>
<dbReference type="CDD" id="cd13131">
    <property type="entry name" value="MATE_NorM_like"/>
    <property type="match status" value="1"/>
</dbReference>
<comment type="subcellular location">
    <subcellularLocation>
        <location evidence="1">Cell membrane</location>
        <topology evidence="1">Multi-pass membrane protein</topology>
    </subcellularLocation>
</comment>
<keyword evidence="2" id="KW-0813">Transport</keyword>
<evidence type="ECO:0000256" key="4">
    <source>
        <dbReference type="ARBA" id="ARBA00022475"/>
    </source>
</evidence>
<dbReference type="Proteomes" id="UP000824156">
    <property type="component" value="Unassembled WGS sequence"/>
</dbReference>
<dbReference type="GO" id="GO:0015297">
    <property type="term" value="F:antiporter activity"/>
    <property type="evidence" value="ECO:0007669"/>
    <property type="project" value="UniProtKB-KW"/>
</dbReference>
<dbReference type="NCBIfam" id="TIGR00797">
    <property type="entry name" value="matE"/>
    <property type="match status" value="1"/>
</dbReference>
<dbReference type="PANTHER" id="PTHR43298">
    <property type="entry name" value="MULTIDRUG RESISTANCE PROTEIN NORM-RELATED"/>
    <property type="match status" value="1"/>
</dbReference>
<evidence type="ECO:0000256" key="10">
    <source>
        <dbReference type="SAM" id="Phobius"/>
    </source>
</evidence>
<dbReference type="InterPro" id="IPR002528">
    <property type="entry name" value="MATE_fam"/>
</dbReference>
<gene>
    <name evidence="11" type="ORF">H9853_00150</name>
</gene>
<name>A0A9D2AY47_9SPHI</name>
<keyword evidence="7" id="KW-0406">Ion transport</keyword>
<keyword evidence="3" id="KW-0050">Antiport</keyword>
<feature type="transmembrane region" description="Helical" evidence="10">
    <location>
        <begin position="45"/>
        <end position="72"/>
    </location>
</feature>
<dbReference type="Pfam" id="PF01554">
    <property type="entry name" value="MatE"/>
    <property type="match status" value="2"/>
</dbReference>
<organism evidence="11 12">
    <name type="scientific">Candidatus Sphingobacterium stercoripullorum</name>
    <dbReference type="NCBI Taxonomy" id="2838759"/>
    <lineage>
        <taxon>Bacteria</taxon>
        <taxon>Pseudomonadati</taxon>
        <taxon>Bacteroidota</taxon>
        <taxon>Sphingobacteriia</taxon>
        <taxon>Sphingobacteriales</taxon>
        <taxon>Sphingobacteriaceae</taxon>
        <taxon>Sphingobacterium</taxon>
    </lineage>
</organism>
<comment type="caution">
    <text evidence="11">The sequence shown here is derived from an EMBL/GenBank/DDBJ whole genome shotgun (WGS) entry which is preliminary data.</text>
</comment>
<evidence type="ECO:0000256" key="8">
    <source>
        <dbReference type="ARBA" id="ARBA00023136"/>
    </source>
</evidence>
<feature type="transmembrane region" description="Helical" evidence="10">
    <location>
        <begin position="7"/>
        <end position="25"/>
    </location>
</feature>
<evidence type="ECO:0000256" key="7">
    <source>
        <dbReference type="ARBA" id="ARBA00023065"/>
    </source>
</evidence>
<evidence type="ECO:0000313" key="12">
    <source>
        <dbReference type="Proteomes" id="UP000824156"/>
    </source>
</evidence>
<evidence type="ECO:0000256" key="6">
    <source>
        <dbReference type="ARBA" id="ARBA00022989"/>
    </source>
</evidence>
<keyword evidence="4" id="KW-1003">Cell membrane</keyword>
<dbReference type="InterPro" id="IPR050222">
    <property type="entry name" value="MATE_MdtK"/>
</dbReference>
<reference evidence="11" key="1">
    <citation type="journal article" date="2021" name="PeerJ">
        <title>Extensive microbial diversity within the chicken gut microbiome revealed by metagenomics and culture.</title>
        <authorList>
            <person name="Gilroy R."/>
            <person name="Ravi A."/>
            <person name="Getino M."/>
            <person name="Pursley I."/>
            <person name="Horton D.L."/>
            <person name="Alikhan N.F."/>
            <person name="Baker D."/>
            <person name="Gharbi K."/>
            <person name="Hall N."/>
            <person name="Watson M."/>
            <person name="Adriaenssens E.M."/>
            <person name="Foster-Nyarko E."/>
            <person name="Jarju S."/>
            <person name="Secka A."/>
            <person name="Antonio M."/>
            <person name="Oren A."/>
            <person name="Chaudhuri R.R."/>
            <person name="La Ragione R."/>
            <person name="Hildebrand F."/>
            <person name="Pallen M.J."/>
        </authorList>
    </citation>
    <scope>NUCLEOTIDE SEQUENCE</scope>
    <source>
        <strain evidence="11">1719</strain>
    </source>
</reference>
<feature type="transmembrane region" description="Helical" evidence="10">
    <location>
        <begin position="161"/>
        <end position="181"/>
    </location>
</feature>
<evidence type="ECO:0000256" key="1">
    <source>
        <dbReference type="ARBA" id="ARBA00004651"/>
    </source>
</evidence>
<keyword evidence="5 10" id="KW-0812">Transmembrane</keyword>
<dbReference type="InterPro" id="IPR048279">
    <property type="entry name" value="MdtK-like"/>
</dbReference>
<dbReference type="EMBL" id="DXEZ01000002">
    <property type="protein sequence ID" value="HIX53411.1"/>
    <property type="molecule type" value="Genomic_DNA"/>
</dbReference>
<dbReference type="AlphaFoldDB" id="A0A9D2AY47"/>
<feature type="transmembrane region" description="Helical" evidence="10">
    <location>
        <begin position="318"/>
        <end position="339"/>
    </location>
</feature>
<dbReference type="PIRSF" id="PIRSF006603">
    <property type="entry name" value="DinF"/>
    <property type="match status" value="1"/>
</dbReference>
<evidence type="ECO:0000256" key="9">
    <source>
        <dbReference type="ARBA" id="ARBA00031636"/>
    </source>
</evidence>
<feature type="transmembrane region" description="Helical" evidence="10">
    <location>
        <begin position="193"/>
        <end position="215"/>
    </location>
</feature>
<dbReference type="GO" id="GO:0042910">
    <property type="term" value="F:xenobiotic transmembrane transporter activity"/>
    <property type="evidence" value="ECO:0007669"/>
    <property type="project" value="InterPro"/>
</dbReference>
<feature type="transmembrane region" description="Helical" evidence="10">
    <location>
        <begin position="93"/>
        <end position="112"/>
    </location>
</feature>
<accession>A0A9D2AY47</accession>
<evidence type="ECO:0000313" key="11">
    <source>
        <dbReference type="EMBL" id="HIX53411.1"/>
    </source>
</evidence>
<proteinExistence type="predicted"/>
<evidence type="ECO:0000256" key="2">
    <source>
        <dbReference type="ARBA" id="ARBA00022448"/>
    </source>
</evidence>
<dbReference type="PANTHER" id="PTHR43298:SF2">
    <property type="entry name" value="FMN_FAD EXPORTER YEEO-RELATED"/>
    <property type="match status" value="1"/>
</dbReference>
<feature type="transmembrane region" description="Helical" evidence="10">
    <location>
        <begin position="243"/>
        <end position="268"/>
    </location>
</feature>
<protein>
    <recommendedName>
        <fullName evidence="9">Multidrug-efflux transporter</fullName>
    </recommendedName>
</protein>
<evidence type="ECO:0000256" key="3">
    <source>
        <dbReference type="ARBA" id="ARBA00022449"/>
    </source>
</evidence>
<keyword evidence="8 10" id="KW-0472">Membrane</keyword>
<sequence length="456" mass="50299">MRVHKNFYKSVLLLAGPIIVSQIGHTMVQTVNTMVVGHATAKPHISLAAVSLTHSVFMIVLVIGIGIAYGLTPLVAQYAKRDHERCANLLSNSLWLNIITSVVLFLLVYYGSMYIMEHSGQDTEVVIEAKPYLFLLGLSILPLMVFNTFKQFTEGLGFTKQAMSVSIWGNVINIALAWIFVKGYFGLPEMGVKGVGLATLIDRSLMMLAMALYVMKSRHFKSYMQYFSFINVAKERLRDIAKIGIPVALQYVFEVGAFAGASILAGQIGARDQAAHQVAITLVSMTYMMASGIGSASTIRVGNSFGDKNAFRIRSFSIASYHIILIFMAITALIFSLGYKILPYTITQDLEVIALASQLLFIAAFFQFFDGAQVVGLGVLRGMGDVNRPSIITFVAYWVIGLPLAYYLGIRLNMGVNGIWYGLTIGLLTSSILLYFRYRKMINSLTYKLAANRPKA</sequence>
<feature type="transmembrane region" description="Helical" evidence="10">
    <location>
        <begin position="132"/>
        <end position="149"/>
    </location>
</feature>
<dbReference type="GO" id="GO:0005886">
    <property type="term" value="C:plasma membrane"/>
    <property type="evidence" value="ECO:0007669"/>
    <property type="project" value="UniProtKB-SubCell"/>
</dbReference>
<reference evidence="11" key="2">
    <citation type="submission" date="2021-04" db="EMBL/GenBank/DDBJ databases">
        <authorList>
            <person name="Gilroy R."/>
        </authorList>
    </citation>
    <scope>NUCLEOTIDE SEQUENCE</scope>
    <source>
        <strain evidence="11">1719</strain>
    </source>
</reference>
<evidence type="ECO:0000256" key="5">
    <source>
        <dbReference type="ARBA" id="ARBA00022692"/>
    </source>
</evidence>